<evidence type="ECO:0000256" key="1">
    <source>
        <dbReference type="ARBA" id="ARBA00006961"/>
    </source>
</evidence>
<dbReference type="GO" id="GO:0010181">
    <property type="term" value="F:FMN binding"/>
    <property type="evidence" value="ECO:0007669"/>
    <property type="project" value="InterPro"/>
</dbReference>
<evidence type="ECO:0000313" key="3">
    <source>
        <dbReference type="EMBL" id="AOW05411.1"/>
    </source>
</evidence>
<dbReference type="Pfam" id="PF00258">
    <property type="entry name" value="Flavodoxin_1"/>
    <property type="match status" value="1"/>
</dbReference>
<dbReference type="PROSITE" id="PS50902">
    <property type="entry name" value="FLAVODOXIN_LIKE"/>
    <property type="match status" value="1"/>
</dbReference>
<accession>A0A1D8NIE5</accession>
<dbReference type="SUPFAM" id="SSF52218">
    <property type="entry name" value="Flavoproteins"/>
    <property type="match status" value="1"/>
</dbReference>
<dbReference type="OrthoDB" id="504689at2759"/>
<dbReference type="EMBL" id="CP017557">
    <property type="protein sequence ID" value="AOW05411.1"/>
    <property type="molecule type" value="Genomic_DNA"/>
</dbReference>
<evidence type="ECO:0000313" key="5">
    <source>
        <dbReference type="Proteomes" id="UP000182444"/>
    </source>
</evidence>
<feature type="domain" description="Flavodoxin-like" evidence="2">
    <location>
        <begin position="5"/>
        <end position="193"/>
    </location>
</feature>
<evidence type="ECO:0000313" key="4">
    <source>
        <dbReference type="EMBL" id="RDW28728.1"/>
    </source>
</evidence>
<comment type="similarity">
    <text evidence="1">Belongs to the WrbA family.</text>
</comment>
<dbReference type="NCBIfam" id="TIGR01755">
    <property type="entry name" value="flav_wrbA"/>
    <property type="match status" value="1"/>
</dbReference>
<dbReference type="KEGG" id="yli:2911510"/>
<dbReference type="OMA" id="QAGGLWM"/>
<reference evidence="3 5" key="1">
    <citation type="journal article" date="2016" name="PLoS ONE">
        <title>Sequence Assembly of Yarrowia lipolytica Strain W29/CLIB89 Shows Transposable Element Diversity.</title>
        <authorList>
            <person name="Magnan C."/>
            <person name="Yu J."/>
            <person name="Chang I."/>
            <person name="Jahn E."/>
            <person name="Kanomata Y."/>
            <person name="Wu J."/>
            <person name="Zeller M."/>
            <person name="Oakes M."/>
            <person name="Baldi P."/>
            <person name="Sandmeyer S."/>
        </authorList>
    </citation>
    <scope>NUCLEOTIDE SEQUENCE [LARGE SCALE GENOMIC DNA]</scope>
    <source>
        <strain evidence="3">CLIB89</strain>
        <strain evidence="5">CLIB89(W29)</strain>
    </source>
</reference>
<dbReference type="eggNOG" id="KOG3135">
    <property type="taxonomic scope" value="Eukaryota"/>
</dbReference>
<dbReference type="PANTHER" id="PTHR30546">
    <property type="entry name" value="FLAVODOXIN-RELATED PROTEIN WRBA-RELATED"/>
    <property type="match status" value="1"/>
</dbReference>
<dbReference type="NCBIfam" id="NF002999">
    <property type="entry name" value="PRK03767.1"/>
    <property type="match status" value="1"/>
</dbReference>
<sequence>MAPKVAVVYYSVYGHIRTLAHEIQQGIKSAGGSSTLYQVQETLPQKVLDIIKAPPKADDPVITPEKITEYDGILMGIPTRFGNQPAQWRSFWDQTGGLFASGGLAGKYAGVFVSTGTPGGGQETTAINALSTIAHHGMIYVPLGYKEAAPLLTSFDEIHGGSPWGAGTFAGGDGSRKPTELEKNVARIQGKQFWETVAKAFK</sequence>
<dbReference type="VEuPathDB" id="FungiDB:YALI1_E17389g"/>
<dbReference type="PANTHER" id="PTHR30546:SF23">
    <property type="entry name" value="FLAVOPROTEIN-LIKE PROTEIN YCP4-RELATED"/>
    <property type="match status" value="1"/>
</dbReference>
<dbReference type="GO" id="GO:0016020">
    <property type="term" value="C:membrane"/>
    <property type="evidence" value="ECO:0007669"/>
    <property type="project" value="TreeGrafter"/>
</dbReference>
<dbReference type="InterPro" id="IPR010089">
    <property type="entry name" value="Flavoprotein_WrbA-like"/>
</dbReference>
<dbReference type="RefSeq" id="XP_503939.1">
    <property type="nucleotide sequence ID" value="XM_503939.1"/>
</dbReference>
<evidence type="ECO:0000313" key="6">
    <source>
        <dbReference type="Proteomes" id="UP000256601"/>
    </source>
</evidence>
<gene>
    <name evidence="4" type="ORF">B0I71DRAFT_126916</name>
    <name evidence="3" type="ORF">YALI1_E17389g</name>
</gene>
<dbReference type="AlphaFoldDB" id="A0A1D8NIE5"/>
<dbReference type="VEuPathDB" id="FungiDB:YALI0_E14366g"/>
<dbReference type="Proteomes" id="UP000256601">
    <property type="component" value="Unassembled WGS sequence"/>
</dbReference>
<dbReference type="FunFam" id="3.40.50.360:FF:000001">
    <property type="entry name" value="NAD(P)H dehydrogenase (Quinone) FQR1-like"/>
    <property type="match status" value="1"/>
</dbReference>
<dbReference type="InterPro" id="IPR029039">
    <property type="entry name" value="Flavoprotein-like_sf"/>
</dbReference>
<proteinExistence type="inferred from homology"/>
<protein>
    <submittedName>
        <fullName evidence="4">Flavo protein-like protein</fullName>
    </submittedName>
</protein>
<reference evidence="4 6" key="2">
    <citation type="submission" date="2018-07" db="EMBL/GenBank/DDBJ databases">
        <title>Draft Genome Assemblies for Five Robust Yarrowia lipolytica Strains Exhibiting High Lipid Production and Pentose Sugar Utilization and Sugar Alcohol Secretion from Undetoxified Lignocellulosic Biomass Hydrolysates.</title>
        <authorList>
            <consortium name="DOE Joint Genome Institute"/>
            <person name="Walker C."/>
            <person name="Ryu S."/>
            <person name="Na H."/>
            <person name="Zane M."/>
            <person name="LaButti K."/>
            <person name="Lipzen A."/>
            <person name="Haridas S."/>
            <person name="Barry K."/>
            <person name="Grigoriev I.V."/>
            <person name="Quarterman J."/>
            <person name="Slininger P."/>
            <person name="Dien B."/>
            <person name="Trinh C.T."/>
        </authorList>
    </citation>
    <scope>NUCLEOTIDE SEQUENCE [LARGE SCALE GENOMIC DNA]</scope>
    <source>
        <strain evidence="4 6">YB392</strain>
    </source>
</reference>
<dbReference type="GeneID" id="2911510"/>
<dbReference type="Proteomes" id="UP000182444">
    <property type="component" value="Chromosome 1E"/>
</dbReference>
<dbReference type="Gene3D" id="3.40.50.360">
    <property type="match status" value="1"/>
</dbReference>
<dbReference type="GO" id="GO:0003955">
    <property type="term" value="F:NAD(P)H dehydrogenase (quinone) activity"/>
    <property type="evidence" value="ECO:0007669"/>
    <property type="project" value="InterPro"/>
</dbReference>
<dbReference type="EMBL" id="KZ858950">
    <property type="protein sequence ID" value="RDW28728.1"/>
    <property type="molecule type" value="Genomic_DNA"/>
</dbReference>
<organism evidence="3 5">
    <name type="scientific">Yarrowia lipolytica</name>
    <name type="common">Candida lipolytica</name>
    <dbReference type="NCBI Taxonomy" id="4952"/>
    <lineage>
        <taxon>Eukaryota</taxon>
        <taxon>Fungi</taxon>
        <taxon>Dikarya</taxon>
        <taxon>Ascomycota</taxon>
        <taxon>Saccharomycotina</taxon>
        <taxon>Dipodascomycetes</taxon>
        <taxon>Dipodascales</taxon>
        <taxon>Dipodascales incertae sedis</taxon>
        <taxon>Yarrowia</taxon>
    </lineage>
</organism>
<evidence type="ECO:0000259" key="2">
    <source>
        <dbReference type="PROSITE" id="PS50902"/>
    </source>
</evidence>
<name>A0A1D8NIE5_YARLL</name>
<dbReference type="InterPro" id="IPR008254">
    <property type="entry name" value="Flavodoxin/NO_synth"/>
</dbReference>